<comment type="caution">
    <text evidence="1">The sequence shown here is derived from an EMBL/GenBank/DDBJ whole genome shotgun (WGS) entry which is preliminary data.</text>
</comment>
<name>A0A9D3RWR5_ANGAN</name>
<gene>
    <name evidence="1" type="ORF">ANANG_G00162340</name>
</gene>
<evidence type="ECO:0000313" key="1">
    <source>
        <dbReference type="EMBL" id="KAG5844421.1"/>
    </source>
</evidence>
<protein>
    <submittedName>
        <fullName evidence="1">Uncharacterized protein</fullName>
    </submittedName>
</protein>
<keyword evidence="2" id="KW-1185">Reference proteome</keyword>
<sequence>MSSVSTWTKSGTVTLSSRTLPCKPTLDSSSVHVPLFSSFLTGTGKILFFLPALLTIALSCPLFSPSNSLSPCDFASHRLPSSPSTSSSSSLVFPPCEFPRSPGANSHFTGKSRTGRCSVLASSSLTPAWLKVACGGLSAAARCCLTVSFLIVLSFSTPVAISESGFDALLAMGCISSRLKRLPRASAIQLETLPELGYGTGWHS</sequence>
<reference evidence="1" key="1">
    <citation type="submission" date="2021-01" db="EMBL/GenBank/DDBJ databases">
        <title>A chromosome-scale assembly of European eel, Anguilla anguilla.</title>
        <authorList>
            <person name="Henkel C."/>
            <person name="Jong-Raadsen S.A."/>
            <person name="Dufour S."/>
            <person name="Weltzien F.-A."/>
            <person name="Palstra A.P."/>
            <person name="Pelster B."/>
            <person name="Spaink H.P."/>
            <person name="Van Den Thillart G.E."/>
            <person name="Jansen H."/>
            <person name="Zahm M."/>
            <person name="Klopp C."/>
            <person name="Cedric C."/>
            <person name="Louis A."/>
            <person name="Berthelot C."/>
            <person name="Parey E."/>
            <person name="Roest Crollius H."/>
            <person name="Montfort J."/>
            <person name="Robinson-Rechavi M."/>
            <person name="Bucao C."/>
            <person name="Bouchez O."/>
            <person name="Gislard M."/>
            <person name="Lluch J."/>
            <person name="Milhes M."/>
            <person name="Lampietro C."/>
            <person name="Lopez Roques C."/>
            <person name="Donnadieu C."/>
            <person name="Braasch I."/>
            <person name="Desvignes T."/>
            <person name="Postlethwait J."/>
            <person name="Bobe J."/>
            <person name="Guiguen Y."/>
            <person name="Dirks R."/>
        </authorList>
    </citation>
    <scope>NUCLEOTIDE SEQUENCE</scope>
    <source>
        <strain evidence="1">Tag_6206</strain>
        <tissue evidence="1">Liver</tissue>
    </source>
</reference>
<accession>A0A9D3RWR5</accession>
<dbReference type="Proteomes" id="UP001044222">
    <property type="component" value="Chromosome 8"/>
</dbReference>
<feature type="non-terminal residue" evidence="1">
    <location>
        <position position="204"/>
    </location>
</feature>
<proteinExistence type="predicted"/>
<organism evidence="1 2">
    <name type="scientific">Anguilla anguilla</name>
    <name type="common">European freshwater eel</name>
    <name type="synonym">Muraena anguilla</name>
    <dbReference type="NCBI Taxonomy" id="7936"/>
    <lineage>
        <taxon>Eukaryota</taxon>
        <taxon>Metazoa</taxon>
        <taxon>Chordata</taxon>
        <taxon>Craniata</taxon>
        <taxon>Vertebrata</taxon>
        <taxon>Euteleostomi</taxon>
        <taxon>Actinopterygii</taxon>
        <taxon>Neopterygii</taxon>
        <taxon>Teleostei</taxon>
        <taxon>Anguilliformes</taxon>
        <taxon>Anguillidae</taxon>
        <taxon>Anguilla</taxon>
    </lineage>
</organism>
<dbReference type="AlphaFoldDB" id="A0A9D3RWR5"/>
<evidence type="ECO:0000313" key="2">
    <source>
        <dbReference type="Proteomes" id="UP001044222"/>
    </source>
</evidence>
<dbReference type="EMBL" id="JAFIRN010000008">
    <property type="protein sequence ID" value="KAG5844421.1"/>
    <property type="molecule type" value="Genomic_DNA"/>
</dbReference>